<proteinExistence type="inferred from homology"/>
<feature type="coiled-coil region" evidence="4">
    <location>
        <begin position="461"/>
        <end position="502"/>
    </location>
</feature>
<dbReference type="Proteomes" id="UP000184428">
    <property type="component" value="Unassembled WGS sequence"/>
</dbReference>
<keyword evidence="4" id="KW-0175">Coiled coil</keyword>
<dbReference type="InterPro" id="IPR038729">
    <property type="entry name" value="Rad50/SbcC_AAA"/>
</dbReference>
<comment type="subunit">
    <text evidence="2">Heterodimer of SbcC and SbcD.</text>
</comment>
<reference evidence="6 7" key="1">
    <citation type="submission" date="2016-12" db="EMBL/GenBank/DDBJ databases">
        <authorList>
            <person name="Song W.-J."/>
            <person name="Kurnit D.M."/>
        </authorList>
    </citation>
    <scope>NUCLEOTIDE SEQUENCE [LARGE SCALE GENOMIC DNA]</scope>
    <source>
        <strain evidence="6 7">DSM 43162</strain>
    </source>
</reference>
<evidence type="ECO:0000256" key="2">
    <source>
        <dbReference type="ARBA" id="ARBA00011322"/>
    </source>
</evidence>
<comment type="similarity">
    <text evidence="1">Belongs to the SMC family. SbcC subfamily.</text>
</comment>
<organism evidence="6 7">
    <name type="scientific">Geodermatophilus obscurus</name>
    <dbReference type="NCBI Taxonomy" id="1861"/>
    <lineage>
        <taxon>Bacteria</taxon>
        <taxon>Bacillati</taxon>
        <taxon>Actinomycetota</taxon>
        <taxon>Actinomycetes</taxon>
        <taxon>Geodermatophilales</taxon>
        <taxon>Geodermatophilaceae</taxon>
        <taxon>Geodermatophilus</taxon>
    </lineage>
</organism>
<dbReference type="Gene3D" id="3.40.50.300">
    <property type="entry name" value="P-loop containing nucleotide triphosphate hydrolases"/>
    <property type="match status" value="2"/>
</dbReference>
<evidence type="ECO:0000259" key="5">
    <source>
        <dbReference type="Pfam" id="PF13476"/>
    </source>
</evidence>
<sequence>MIRLRGARFTNFRGLRDVQIEFAAEGEHPLTVIRAENATGKTSMLYGLTWCLFGESGLPVSTRRRGSYRISPVDWDAVEDGAEINVEVAVKVTVGDDVHADDYEIIRRATETVREGGFDYTPSSVVVYKETSVGSTALPNPMTFLELDLLPIALKDIFFLDGDEALKDYVESARDDTRKNVRDAVRNLLGLEVLEQAQKHLDLVRRQISSAVKNESSGELAGVSGRLLDIDSAIEQLTDEVADLQQDVKAAEQRYEAADRQRSEVLANGGQETKVLEGQERAARAQVRAAQEREAELIKRQRALLSSPDLLHVIARDTLLQAAETYEQLRRERKIPNALPELVREQLRQKVCICGASLEPGTPGHSHLSQELAESERYDDAHRVLTELAALAATAITTSEPGDRSWFTQSRDNTTAWLTARKAISENEVLAKELETRIRSASQSGDFETADSRRSMEFANLKEVRSRLSAQEHALASQQKERETLRKQFETLQRKESRFRRRLAEQQAVQDMLNVISGTITVLQDETVDRVGSEMNAVFQQLVAAAPGELDSAPAVADAVVQEIRLTRTCDIVVLGPLGREIIPSNGLSGAQRRALTIAFILALTKISGVFAPLVIDTPLGMTSGTIRRALLANTLRNSQQVVLFLTRDEIKGVEDILDEATGLHYTLTNTQHAIHALDPAFAKDRPMEVIICQCRYDSSCSVCARKAD</sequence>
<evidence type="ECO:0000256" key="3">
    <source>
        <dbReference type="ARBA" id="ARBA00013368"/>
    </source>
</evidence>
<evidence type="ECO:0000313" key="7">
    <source>
        <dbReference type="Proteomes" id="UP000184428"/>
    </source>
</evidence>
<dbReference type="Pfam" id="PF13476">
    <property type="entry name" value="AAA_23"/>
    <property type="match status" value="1"/>
</dbReference>
<evidence type="ECO:0000256" key="4">
    <source>
        <dbReference type="SAM" id="Coils"/>
    </source>
</evidence>
<evidence type="ECO:0000313" key="6">
    <source>
        <dbReference type="EMBL" id="SHN52858.1"/>
    </source>
</evidence>
<dbReference type="PANTHER" id="PTHR32114:SF2">
    <property type="entry name" value="ABC TRANSPORTER ABCH.3"/>
    <property type="match status" value="1"/>
</dbReference>
<feature type="domain" description="Rad50/SbcC-type AAA" evidence="5">
    <location>
        <begin position="11"/>
        <end position="248"/>
    </location>
</feature>
<dbReference type="RefSeq" id="WP_072912354.1">
    <property type="nucleotide sequence ID" value="NZ_FRDM01000001.1"/>
</dbReference>
<dbReference type="PANTHER" id="PTHR32114">
    <property type="entry name" value="ABC TRANSPORTER ABCH.3"/>
    <property type="match status" value="1"/>
</dbReference>
<dbReference type="GO" id="GO:0016887">
    <property type="term" value="F:ATP hydrolysis activity"/>
    <property type="evidence" value="ECO:0007669"/>
    <property type="project" value="InterPro"/>
</dbReference>
<dbReference type="SUPFAM" id="SSF52540">
    <property type="entry name" value="P-loop containing nucleoside triphosphate hydrolases"/>
    <property type="match status" value="1"/>
</dbReference>
<dbReference type="InterPro" id="IPR027417">
    <property type="entry name" value="P-loop_NTPase"/>
</dbReference>
<accession>A0A1M7S311</accession>
<gene>
    <name evidence="6" type="ORF">SAMN05660350_00434</name>
</gene>
<evidence type="ECO:0000256" key="1">
    <source>
        <dbReference type="ARBA" id="ARBA00006930"/>
    </source>
</evidence>
<name>A0A1M7S311_9ACTN</name>
<dbReference type="AlphaFoldDB" id="A0A1M7S311"/>
<feature type="coiled-coil region" evidence="4">
    <location>
        <begin position="194"/>
        <end position="268"/>
    </location>
</feature>
<dbReference type="EMBL" id="FRDM01000001">
    <property type="protein sequence ID" value="SHN52858.1"/>
    <property type="molecule type" value="Genomic_DNA"/>
</dbReference>
<protein>
    <recommendedName>
        <fullName evidence="3">Nuclease SbcCD subunit C</fullName>
    </recommendedName>
</protein>
<dbReference type="GO" id="GO:0006302">
    <property type="term" value="P:double-strand break repair"/>
    <property type="evidence" value="ECO:0007669"/>
    <property type="project" value="InterPro"/>
</dbReference>